<dbReference type="InterPro" id="IPR011006">
    <property type="entry name" value="CheY-like_superfamily"/>
</dbReference>
<dbReference type="Gene3D" id="3.40.50.2300">
    <property type="match status" value="1"/>
</dbReference>
<dbReference type="EMBL" id="DRLF01000406">
    <property type="protein sequence ID" value="HEC07540.1"/>
    <property type="molecule type" value="Genomic_DNA"/>
</dbReference>
<dbReference type="FunFam" id="3.40.50.2300:FF:000002">
    <property type="entry name" value="DNA-binding response regulator PhoP"/>
    <property type="match status" value="1"/>
</dbReference>
<evidence type="ECO:0000256" key="1">
    <source>
        <dbReference type="ARBA" id="ARBA00022553"/>
    </source>
</evidence>
<dbReference type="SUPFAM" id="SSF52172">
    <property type="entry name" value="CheY-like"/>
    <property type="match status" value="1"/>
</dbReference>
<evidence type="ECO:0000256" key="3">
    <source>
        <dbReference type="ARBA" id="ARBA00023015"/>
    </source>
</evidence>
<dbReference type="InterPro" id="IPR001867">
    <property type="entry name" value="OmpR/PhoB-type_DNA-bd"/>
</dbReference>
<dbReference type="PANTHER" id="PTHR48111:SF71">
    <property type="entry name" value="TRANSCRIPTIONAL REGULATORY PROTEIN PHOP"/>
    <property type="match status" value="1"/>
</dbReference>
<dbReference type="FunFam" id="1.10.10.10:FF:000005">
    <property type="entry name" value="Two-component system response regulator"/>
    <property type="match status" value="1"/>
</dbReference>
<gene>
    <name evidence="10" type="ORF">ENJ12_11845</name>
</gene>
<dbReference type="PANTHER" id="PTHR48111">
    <property type="entry name" value="REGULATOR OF RPOS"/>
    <property type="match status" value="1"/>
</dbReference>
<evidence type="ECO:0000256" key="5">
    <source>
        <dbReference type="ARBA" id="ARBA00023163"/>
    </source>
</evidence>
<dbReference type="Pfam" id="PF00072">
    <property type="entry name" value="Response_reg"/>
    <property type="match status" value="1"/>
</dbReference>
<dbReference type="CDD" id="cd00383">
    <property type="entry name" value="trans_reg_C"/>
    <property type="match status" value="1"/>
</dbReference>
<dbReference type="InterPro" id="IPR039420">
    <property type="entry name" value="WalR-like"/>
</dbReference>
<dbReference type="SMART" id="SM00448">
    <property type="entry name" value="REC"/>
    <property type="match status" value="1"/>
</dbReference>
<evidence type="ECO:0000256" key="6">
    <source>
        <dbReference type="PROSITE-ProRule" id="PRU00169"/>
    </source>
</evidence>
<dbReference type="GO" id="GO:0000976">
    <property type="term" value="F:transcription cis-regulatory region binding"/>
    <property type="evidence" value="ECO:0007669"/>
    <property type="project" value="TreeGrafter"/>
</dbReference>
<dbReference type="InterPro" id="IPR036388">
    <property type="entry name" value="WH-like_DNA-bd_sf"/>
</dbReference>
<sequence length="227" mass="25867">MRLLLVEDEIPLLQQLSGQLERSGYAVEQAENGTDGLYLGREFPIDVAIIDLGLPDLPGLEVIRTLRAEDRDFPILILTARGRWQEKVEGLEAGADDYLVKPFQFEELLARLNALLRRSSGWSTPVLQFGSISLDTMSQSLEINGEAVQLTAYEYRVLEYLMLHAGEVVSKTELTEHIYEQDYDRDSNVLEVLLSRLRRKLDPDNRIKPIETLRGRGYCFRLDRTAG</sequence>
<dbReference type="GO" id="GO:0032993">
    <property type="term" value="C:protein-DNA complex"/>
    <property type="evidence" value="ECO:0007669"/>
    <property type="project" value="TreeGrafter"/>
</dbReference>
<feature type="DNA-binding region" description="OmpR/PhoB-type" evidence="7">
    <location>
        <begin position="124"/>
        <end position="222"/>
    </location>
</feature>
<keyword evidence="1 6" id="KW-0597">Phosphoprotein</keyword>
<dbReference type="SMART" id="SM00862">
    <property type="entry name" value="Trans_reg_C"/>
    <property type="match status" value="1"/>
</dbReference>
<dbReference type="Proteomes" id="UP000886339">
    <property type="component" value="Unassembled WGS sequence"/>
</dbReference>
<keyword evidence="3" id="KW-0805">Transcription regulation</keyword>
<reference evidence="10" key="1">
    <citation type="journal article" date="2020" name="mSystems">
        <title>Genome- and Community-Level Interaction Insights into Carbon Utilization and Element Cycling Functions of Hydrothermarchaeota in Hydrothermal Sediment.</title>
        <authorList>
            <person name="Zhou Z."/>
            <person name="Liu Y."/>
            <person name="Xu W."/>
            <person name="Pan J."/>
            <person name="Luo Z.H."/>
            <person name="Li M."/>
        </authorList>
    </citation>
    <scope>NUCLEOTIDE SEQUENCE [LARGE SCALE GENOMIC DNA]</scope>
    <source>
        <strain evidence="10">HyVt-458</strain>
    </source>
</reference>
<dbReference type="Pfam" id="PF00486">
    <property type="entry name" value="Trans_reg_C"/>
    <property type="match status" value="1"/>
</dbReference>
<evidence type="ECO:0000256" key="7">
    <source>
        <dbReference type="PROSITE-ProRule" id="PRU01091"/>
    </source>
</evidence>
<organism evidence="10">
    <name type="scientific">Thiolapillus brandeum</name>
    <dbReference type="NCBI Taxonomy" id="1076588"/>
    <lineage>
        <taxon>Bacteria</taxon>
        <taxon>Pseudomonadati</taxon>
        <taxon>Pseudomonadota</taxon>
        <taxon>Gammaproteobacteria</taxon>
        <taxon>Chromatiales</taxon>
        <taxon>Sedimenticolaceae</taxon>
        <taxon>Thiolapillus</taxon>
    </lineage>
</organism>
<evidence type="ECO:0000256" key="2">
    <source>
        <dbReference type="ARBA" id="ARBA00023012"/>
    </source>
</evidence>
<comment type="caution">
    <text evidence="10">The sequence shown here is derived from an EMBL/GenBank/DDBJ whole genome shotgun (WGS) entry which is preliminary data.</text>
</comment>
<accession>A0A831RZ86</accession>
<evidence type="ECO:0000259" key="8">
    <source>
        <dbReference type="PROSITE" id="PS50110"/>
    </source>
</evidence>
<name>A0A831RZ86_9GAMM</name>
<dbReference type="GO" id="GO:0000156">
    <property type="term" value="F:phosphorelay response regulator activity"/>
    <property type="evidence" value="ECO:0007669"/>
    <property type="project" value="TreeGrafter"/>
</dbReference>
<evidence type="ECO:0000313" key="10">
    <source>
        <dbReference type="EMBL" id="HEC07540.1"/>
    </source>
</evidence>
<dbReference type="Gene3D" id="6.10.250.690">
    <property type="match status" value="1"/>
</dbReference>
<keyword evidence="5" id="KW-0804">Transcription</keyword>
<dbReference type="Gene3D" id="1.10.10.10">
    <property type="entry name" value="Winged helix-like DNA-binding domain superfamily/Winged helix DNA-binding domain"/>
    <property type="match status" value="1"/>
</dbReference>
<evidence type="ECO:0000259" key="9">
    <source>
        <dbReference type="PROSITE" id="PS51755"/>
    </source>
</evidence>
<dbReference type="InterPro" id="IPR001789">
    <property type="entry name" value="Sig_transdc_resp-reg_receiver"/>
</dbReference>
<feature type="domain" description="Response regulatory" evidence="8">
    <location>
        <begin position="2"/>
        <end position="116"/>
    </location>
</feature>
<dbReference type="GO" id="GO:0006355">
    <property type="term" value="P:regulation of DNA-templated transcription"/>
    <property type="evidence" value="ECO:0007669"/>
    <property type="project" value="InterPro"/>
</dbReference>
<dbReference type="GO" id="GO:0005829">
    <property type="term" value="C:cytosol"/>
    <property type="evidence" value="ECO:0007669"/>
    <property type="project" value="TreeGrafter"/>
</dbReference>
<keyword evidence="2" id="KW-0902">Two-component regulatory system</keyword>
<protein>
    <submittedName>
        <fullName evidence="10">Response regulator transcription factor</fullName>
    </submittedName>
</protein>
<evidence type="ECO:0000256" key="4">
    <source>
        <dbReference type="ARBA" id="ARBA00023125"/>
    </source>
</evidence>
<dbReference type="AlphaFoldDB" id="A0A831RZ86"/>
<keyword evidence="4 7" id="KW-0238">DNA-binding</keyword>
<feature type="modified residue" description="4-aspartylphosphate" evidence="6">
    <location>
        <position position="51"/>
    </location>
</feature>
<dbReference type="PROSITE" id="PS50110">
    <property type="entry name" value="RESPONSE_REGULATORY"/>
    <property type="match status" value="1"/>
</dbReference>
<proteinExistence type="predicted"/>
<dbReference type="PROSITE" id="PS51755">
    <property type="entry name" value="OMPR_PHOB"/>
    <property type="match status" value="1"/>
</dbReference>
<feature type="domain" description="OmpR/PhoB-type" evidence="9">
    <location>
        <begin position="124"/>
        <end position="222"/>
    </location>
</feature>